<dbReference type="EMBL" id="NITY01000012">
    <property type="protein sequence ID" value="PHM39213.1"/>
    <property type="molecule type" value="Genomic_DNA"/>
</dbReference>
<dbReference type="EMBL" id="FORG01000011">
    <property type="protein sequence ID" value="SFJ58986.1"/>
    <property type="molecule type" value="Genomic_DNA"/>
</dbReference>
<dbReference type="Proteomes" id="UP000198919">
    <property type="component" value="Unassembled WGS sequence"/>
</dbReference>
<dbReference type="Proteomes" id="UP000224607">
    <property type="component" value="Unassembled WGS sequence"/>
</dbReference>
<reference evidence="2" key="1">
    <citation type="submission" date="2016-10" db="EMBL/GenBank/DDBJ databases">
        <authorList>
            <person name="de Groot N.N."/>
        </authorList>
    </citation>
    <scope>NUCLEOTIDE SEQUENCE [LARGE SCALE GENOMIC DNA]</scope>
    <source>
        <strain evidence="2">DSM 17908</strain>
    </source>
</reference>
<evidence type="ECO:0000313" key="1">
    <source>
        <dbReference type="EMBL" id="PHM39213.1"/>
    </source>
</evidence>
<reference evidence="3" key="2">
    <citation type="submission" date="2016-10" db="EMBL/GenBank/DDBJ databases">
        <authorList>
            <person name="Varghese N."/>
            <person name="Submissions S."/>
        </authorList>
    </citation>
    <scope>NUCLEOTIDE SEQUENCE [LARGE SCALE GENOMIC DNA]</scope>
    <source>
        <strain evidence="3">DSM 17908</strain>
    </source>
</reference>
<evidence type="ECO:0000313" key="3">
    <source>
        <dbReference type="Proteomes" id="UP000198919"/>
    </source>
</evidence>
<keyword evidence="4" id="KW-1185">Reference proteome</keyword>
<proteinExistence type="predicted"/>
<protein>
    <submittedName>
        <fullName evidence="2">Uncharacterized protein</fullName>
    </submittedName>
</protein>
<accession>A0A1I3SNI5</accession>
<gene>
    <name evidence="2" type="ORF">SAMN05421680_111141</name>
    <name evidence="1" type="ORF">Xmau_03120</name>
</gene>
<evidence type="ECO:0000313" key="2">
    <source>
        <dbReference type="EMBL" id="SFJ58986.1"/>
    </source>
</evidence>
<reference evidence="1 4" key="3">
    <citation type="journal article" date="2017" name="Nat. Microbiol.">
        <title>Natural product diversity associated with the nematode symbionts Photorhabdus and Xenorhabdus.</title>
        <authorList>
            <person name="Tobias N.J."/>
            <person name="Wolff H."/>
            <person name="Djahanschiri B."/>
            <person name="Grundmann F."/>
            <person name="Kronenwerth M."/>
            <person name="Shi Y.M."/>
            <person name="Simonyi S."/>
            <person name="Grun P."/>
            <person name="Shapiro-Ilan D."/>
            <person name="Pidot S.J."/>
            <person name="Stinear T.P."/>
            <person name="Ebersberger I."/>
            <person name="Bode H.B."/>
        </authorList>
    </citation>
    <scope>NUCLEOTIDE SEQUENCE [LARGE SCALE GENOMIC DNA]</scope>
    <source>
        <strain evidence="1 4">DSM 17908</strain>
    </source>
</reference>
<name>A0A1I3SNI5_9GAMM</name>
<sequence>MSLLPNNYYPIDVSIPDGNSNLIHFEGNVTSMTSKGK</sequence>
<evidence type="ECO:0000313" key="4">
    <source>
        <dbReference type="Proteomes" id="UP000224607"/>
    </source>
</evidence>
<organism evidence="2 3">
    <name type="scientific">Xenorhabdus mauleonii</name>
    <dbReference type="NCBI Taxonomy" id="351675"/>
    <lineage>
        <taxon>Bacteria</taxon>
        <taxon>Pseudomonadati</taxon>
        <taxon>Pseudomonadota</taxon>
        <taxon>Gammaproteobacteria</taxon>
        <taxon>Enterobacterales</taxon>
        <taxon>Morganellaceae</taxon>
        <taxon>Xenorhabdus</taxon>
    </lineage>
</organism>
<dbReference type="AlphaFoldDB" id="A0A1I3SNI5"/>